<gene>
    <name evidence="1" type="ORF">ABID47_004901</name>
</gene>
<evidence type="ECO:0000313" key="2">
    <source>
        <dbReference type="Proteomes" id="UP001549098"/>
    </source>
</evidence>
<dbReference type="EMBL" id="JBEPLV010000006">
    <property type="protein sequence ID" value="MET3548271.1"/>
    <property type="molecule type" value="Genomic_DNA"/>
</dbReference>
<accession>A0ABV2F912</accession>
<sequence>MVLLIIIILVIGLAGIIGNQYSMLRKMERIEETLREIRDKK</sequence>
<name>A0ABV2F912_9BACL</name>
<reference evidence="1 2" key="1">
    <citation type="submission" date="2024-06" db="EMBL/GenBank/DDBJ databases">
        <title>Genomic Encyclopedia of Type Strains, Phase IV (KMG-IV): sequencing the most valuable type-strain genomes for metagenomic binning, comparative biology and taxonomic classification.</title>
        <authorList>
            <person name="Goeker M."/>
        </authorList>
    </citation>
    <scope>NUCLEOTIDE SEQUENCE [LARGE SCALE GENOMIC DNA]</scope>
    <source>
        <strain evidence="1 2">DSM 17253</strain>
    </source>
</reference>
<proteinExistence type="predicted"/>
<evidence type="ECO:0000313" key="1">
    <source>
        <dbReference type="EMBL" id="MET3548271.1"/>
    </source>
</evidence>
<evidence type="ECO:0008006" key="3">
    <source>
        <dbReference type="Google" id="ProtNLM"/>
    </source>
</evidence>
<dbReference type="Proteomes" id="UP001549098">
    <property type="component" value="Unassembled WGS sequence"/>
</dbReference>
<comment type="caution">
    <text evidence="1">The sequence shown here is derived from an EMBL/GenBank/DDBJ whole genome shotgun (WGS) entry which is preliminary data.</text>
</comment>
<keyword evidence="2" id="KW-1185">Reference proteome</keyword>
<organism evidence="1 2">
    <name type="scientific">Paenibacillus favisporus</name>
    <dbReference type="NCBI Taxonomy" id="221028"/>
    <lineage>
        <taxon>Bacteria</taxon>
        <taxon>Bacillati</taxon>
        <taxon>Bacillota</taxon>
        <taxon>Bacilli</taxon>
        <taxon>Bacillales</taxon>
        <taxon>Paenibacillaceae</taxon>
        <taxon>Paenibacillus</taxon>
    </lineage>
</organism>
<protein>
    <recommendedName>
        <fullName evidence="3">DUF4083 domain-containing protein</fullName>
    </recommendedName>
</protein>